<dbReference type="AlphaFoldDB" id="H1HPF3"/>
<reference evidence="3 4" key="1">
    <citation type="submission" date="2011-12" db="EMBL/GenBank/DDBJ databases">
        <title>The Genome Sequence of Prevotella maculosa OT 289.</title>
        <authorList>
            <consortium name="The Broad Institute Genome Sequencing Platform"/>
            <person name="Earl A."/>
            <person name="Ward D."/>
            <person name="Feldgarden M."/>
            <person name="Gevers D."/>
            <person name="Izard J."/>
            <person name="Blanton J.M."/>
            <person name="Mathney J."/>
            <person name="Tanner A.C."/>
            <person name="Dewhirst F.E."/>
            <person name="Young S.K."/>
            <person name="Zeng Q."/>
            <person name="Gargeya S."/>
            <person name="Fitzgerald M."/>
            <person name="Haas B."/>
            <person name="Abouelleil A."/>
            <person name="Alvarado L."/>
            <person name="Arachchi H.M."/>
            <person name="Berlin A."/>
            <person name="Chapman S.B."/>
            <person name="Gearin G."/>
            <person name="Goldberg J."/>
            <person name="Griggs A."/>
            <person name="Gujja S."/>
            <person name="Hansen M."/>
            <person name="Heiman D."/>
            <person name="Howarth C."/>
            <person name="Larimer J."/>
            <person name="Lui A."/>
            <person name="MacDonald P.J.P."/>
            <person name="McCowen C."/>
            <person name="Montmayeur A."/>
            <person name="Murphy C."/>
            <person name="Neiman D."/>
            <person name="Pearson M."/>
            <person name="Priest M."/>
            <person name="Roberts A."/>
            <person name="Saif S."/>
            <person name="Shea T."/>
            <person name="Sisk P."/>
            <person name="Stolte C."/>
            <person name="Sykes S."/>
            <person name="Wortman J."/>
            <person name="Nusbaum C."/>
            <person name="Birren B."/>
        </authorList>
    </citation>
    <scope>NUCLEOTIDE SEQUENCE [LARGE SCALE GENOMIC DNA]</scope>
    <source>
        <strain evidence="3 4">OT 289</strain>
    </source>
</reference>
<evidence type="ECO:0000259" key="2">
    <source>
        <dbReference type="SMART" id="SM00093"/>
    </source>
</evidence>
<accession>H1HPF3</accession>
<dbReference type="EMBL" id="AGEK01000035">
    <property type="protein sequence ID" value="EHO67922.1"/>
    <property type="molecule type" value="Genomic_DNA"/>
</dbReference>
<comment type="caution">
    <text evidence="3">The sequence shown here is derived from an EMBL/GenBank/DDBJ whole genome shotgun (WGS) entry which is preliminary data.</text>
</comment>
<comment type="similarity">
    <text evidence="1">Belongs to the serpin family.</text>
</comment>
<dbReference type="SUPFAM" id="SSF56574">
    <property type="entry name" value="Serpins"/>
    <property type="match status" value="1"/>
</dbReference>
<dbReference type="Proteomes" id="UP000003167">
    <property type="component" value="Unassembled WGS sequence"/>
</dbReference>
<dbReference type="InterPro" id="IPR000215">
    <property type="entry name" value="Serpin_fam"/>
</dbReference>
<dbReference type="InterPro" id="IPR042185">
    <property type="entry name" value="Serpin_sf_2"/>
</dbReference>
<proteinExistence type="inferred from homology"/>
<dbReference type="PANTHER" id="PTHR11461:SF211">
    <property type="entry name" value="GH10112P-RELATED"/>
    <property type="match status" value="1"/>
</dbReference>
<dbReference type="HOGENOM" id="CLU_023330_0_3_10"/>
<dbReference type="SMART" id="SM00093">
    <property type="entry name" value="SERPIN"/>
    <property type="match status" value="1"/>
</dbReference>
<dbReference type="GO" id="GO:0004867">
    <property type="term" value="F:serine-type endopeptidase inhibitor activity"/>
    <property type="evidence" value="ECO:0007669"/>
    <property type="project" value="InterPro"/>
</dbReference>
<dbReference type="GO" id="GO:0005615">
    <property type="term" value="C:extracellular space"/>
    <property type="evidence" value="ECO:0007669"/>
    <property type="project" value="InterPro"/>
</dbReference>
<dbReference type="Gene3D" id="3.30.497.10">
    <property type="entry name" value="Antithrombin, subunit I, domain 2"/>
    <property type="match status" value="1"/>
</dbReference>
<name>H1HPF3_9BACT</name>
<dbReference type="OrthoDB" id="9764871at2"/>
<keyword evidence="4" id="KW-1185">Reference proteome</keyword>
<dbReference type="STRING" id="999422.HMPREF9944_02047"/>
<evidence type="ECO:0000313" key="3">
    <source>
        <dbReference type="EMBL" id="EHO67922.1"/>
    </source>
</evidence>
<dbReference type="PROSITE" id="PS51257">
    <property type="entry name" value="PROKAR_LIPOPROTEIN"/>
    <property type="match status" value="1"/>
</dbReference>
<feature type="domain" description="Serpin" evidence="2">
    <location>
        <begin position="53"/>
        <end position="387"/>
    </location>
</feature>
<dbReference type="Gene3D" id="2.30.39.10">
    <property type="entry name" value="Alpha-1-antitrypsin, domain 1"/>
    <property type="match status" value="2"/>
</dbReference>
<gene>
    <name evidence="3" type="ORF">HMPREF9944_02047</name>
</gene>
<dbReference type="PANTHER" id="PTHR11461">
    <property type="entry name" value="SERINE PROTEASE INHIBITOR, SERPIN"/>
    <property type="match status" value="1"/>
</dbReference>
<sequence>MMKTKWYIGALAVLFVACKAPTLQEEAAGKYGLFKANGTERAEIDSMVNGVAFQLLHEMHRDQENFLVSPLGLCYALNMLNAGAEGMTQQQISRVLGREGLADSLCRKMLLADAATVKSQSESPDDEVSTLTSANKLVVGADVALLSAFEERMIQSYFATIEAGKEAQKLILSNTLTFDGAWKEEFEPTETQPHTFTTEQGKTAKVPLMKGQFDLNYMETEDYQLVKIPYKGDFNLYVLLPKMGKKLGQIVPNLNATAWRQAVKQMELADVSLWFPKFSAAKENDMKGVLRQLGVQDAFDMKLANLSNMVAERAYVDEVKQEVRIDFNEQHTHAEAQTTVEVAVLSATEQPKKKELKKRFVLCNHPFLYVVTNRFGAICFMGAYQRP</sequence>
<dbReference type="PATRIC" id="fig|999422.3.peg.2153"/>
<dbReference type="InterPro" id="IPR036186">
    <property type="entry name" value="Serpin_sf"/>
</dbReference>
<dbReference type="InterPro" id="IPR023796">
    <property type="entry name" value="Serpin_dom"/>
</dbReference>
<organism evidence="3 4">
    <name type="scientific">Segatella maculosa OT 289</name>
    <dbReference type="NCBI Taxonomy" id="999422"/>
    <lineage>
        <taxon>Bacteria</taxon>
        <taxon>Pseudomonadati</taxon>
        <taxon>Bacteroidota</taxon>
        <taxon>Bacteroidia</taxon>
        <taxon>Bacteroidales</taxon>
        <taxon>Prevotellaceae</taxon>
        <taxon>Segatella</taxon>
    </lineage>
</organism>
<dbReference type="RefSeq" id="WP_008566092.1">
    <property type="nucleotide sequence ID" value="NZ_JH594507.1"/>
</dbReference>
<dbReference type="InterPro" id="IPR042178">
    <property type="entry name" value="Serpin_sf_1"/>
</dbReference>
<evidence type="ECO:0000256" key="1">
    <source>
        <dbReference type="RuleBase" id="RU000411"/>
    </source>
</evidence>
<evidence type="ECO:0000313" key="4">
    <source>
        <dbReference type="Proteomes" id="UP000003167"/>
    </source>
</evidence>
<dbReference type="Pfam" id="PF00079">
    <property type="entry name" value="Serpin"/>
    <property type="match status" value="2"/>
</dbReference>
<protein>
    <recommendedName>
        <fullName evidence="2">Serpin domain-containing protein</fullName>
    </recommendedName>
</protein>